<sequence>MDKVQAIVEDIVEDIEAEIEVDKEHIDEAINYMLNSKQVTNIKHRVMDKELEAEVEAEEQLKKEENVESSVFLTYKESEKSRKNIWYLDNCAGNHMCGRKDLFSKLDENIHGQVTFGDKSHATVKGKGKVTITQKNGEKKFISDVYYVPTLKSNIISLEQLLEKGYEVHIKDSMLTLKNKSGELIAQVDMTRNRLFTIDIESGEVKCMKNAIKDESWLWHLRFGYLGFSGLKLLSKENMVNRLPKINPPDQLCKACIKGKQHR</sequence>
<keyword evidence="3" id="KW-1185">Reference proteome</keyword>
<dbReference type="Pfam" id="PF22936">
    <property type="entry name" value="Pol_BBD"/>
    <property type="match status" value="1"/>
</dbReference>
<dbReference type="Pfam" id="PF13976">
    <property type="entry name" value="gag_pre-integrs"/>
    <property type="match status" value="1"/>
</dbReference>
<organism evidence="3 4">
    <name type="scientific">Gossypium hirsutum</name>
    <name type="common">Upland cotton</name>
    <name type="synonym">Gossypium mexicanum</name>
    <dbReference type="NCBI Taxonomy" id="3635"/>
    <lineage>
        <taxon>Eukaryota</taxon>
        <taxon>Viridiplantae</taxon>
        <taxon>Streptophyta</taxon>
        <taxon>Embryophyta</taxon>
        <taxon>Tracheophyta</taxon>
        <taxon>Spermatophyta</taxon>
        <taxon>Magnoliopsida</taxon>
        <taxon>eudicotyledons</taxon>
        <taxon>Gunneridae</taxon>
        <taxon>Pentapetalae</taxon>
        <taxon>rosids</taxon>
        <taxon>malvids</taxon>
        <taxon>Malvales</taxon>
        <taxon>Malvaceae</taxon>
        <taxon>Malvoideae</taxon>
        <taxon>Gossypium</taxon>
    </lineage>
</organism>
<dbReference type="InterPro" id="IPR025724">
    <property type="entry name" value="GAG-pre-integrase_dom"/>
</dbReference>
<feature type="domain" description="Retrovirus-related Pol polyprotein from transposon TNT 1-94-like beta-barrel" evidence="2">
    <location>
        <begin position="86"/>
        <end position="166"/>
    </location>
</feature>
<evidence type="ECO:0000313" key="4">
    <source>
        <dbReference type="RefSeq" id="XP_040934519.1"/>
    </source>
</evidence>
<protein>
    <recommendedName>
        <fullName evidence="5">GAG-pre-integrase domain-containing protein</fullName>
    </recommendedName>
</protein>
<feature type="domain" description="GAG-pre-integrase" evidence="1">
    <location>
        <begin position="195"/>
        <end position="261"/>
    </location>
</feature>
<name>A0ABM2YVI9_GOSHI</name>
<accession>A0ABM2YVI9</accession>
<dbReference type="GeneID" id="121208076"/>
<dbReference type="Proteomes" id="UP000818029">
    <property type="component" value="Chromosome A10"/>
</dbReference>
<gene>
    <name evidence="4" type="primary">LOC121208076</name>
</gene>
<evidence type="ECO:0000259" key="2">
    <source>
        <dbReference type="Pfam" id="PF22936"/>
    </source>
</evidence>
<evidence type="ECO:0000313" key="3">
    <source>
        <dbReference type="Proteomes" id="UP000818029"/>
    </source>
</evidence>
<evidence type="ECO:0000259" key="1">
    <source>
        <dbReference type="Pfam" id="PF13976"/>
    </source>
</evidence>
<reference evidence="4" key="2">
    <citation type="submission" date="2025-08" db="UniProtKB">
        <authorList>
            <consortium name="RefSeq"/>
        </authorList>
    </citation>
    <scope>IDENTIFICATION</scope>
</reference>
<dbReference type="RefSeq" id="XP_040934519.1">
    <property type="nucleotide sequence ID" value="XM_041078585.1"/>
</dbReference>
<proteinExistence type="predicted"/>
<reference evidence="3" key="1">
    <citation type="journal article" date="2020" name="Nat. Genet.">
        <title>Genomic diversifications of five Gossypium allopolyploid species and their impact on cotton improvement.</title>
        <authorList>
            <person name="Chen Z.J."/>
            <person name="Sreedasyam A."/>
            <person name="Ando A."/>
            <person name="Song Q."/>
            <person name="De Santiago L.M."/>
            <person name="Hulse-Kemp A.M."/>
            <person name="Ding M."/>
            <person name="Ye W."/>
            <person name="Kirkbride R.C."/>
            <person name="Jenkins J."/>
            <person name="Plott C."/>
            <person name="Lovell J."/>
            <person name="Lin Y.M."/>
            <person name="Vaughn R."/>
            <person name="Liu B."/>
            <person name="Simpson S."/>
            <person name="Scheffler B.E."/>
            <person name="Wen L."/>
            <person name="Saski C.A."/>
            <person name="Grover C.E."/>
            <person name="Hu G."/>
            <person name="Conover J.L."/>
            <person name="Carlson J.W."/>
            <person name="Shu S."/>
            <person name="Boston L.B."/>
            <person name="Williams M."/>
            <person name="Peterson D.G."/>
            <person name="McGee K."/>
            <person name="Jones D.C."/>
            <person name="Wendel J.F."/>
            <person name="Stelly D.M."/>
            <person name="Grimwood J."/>
            <person name="Schmutz J."/>
        </authorList>
    </citation>
    <scope>NUCLEOTIDE SEQUENCE [LARGE SCALE GENOMIC DNA]</scope>
    <source>
        <strain evidence="3">cv. TM-1</strain>
    </source>
</reference>
<evidence type="ECO:0008006" key="5">
    <source>
        <dbReference type="Google" id="ProtNLM"/>
    </source>
</evidence>
<dbReference type="InterPro" id="IPR054722">
    <property type="entry name" value="PolX-like_BBD"/>
</dbReference>